<dbReference type="InterPro" id="IPR026045">
    <property type="entry name" value="Ferric-bd"/>
</dbReference>
<dbReference type="PANTHER" id="PTHR30006:SF15">
    <property type="entry name" value="IRON-UTILIZATION PERIPLASMIC PROTEIN"/>
    <property type="match status" value="1"/>
</dbReference>
<name>A0ABZ0PNJ3_9PROT</name>
<keyword evidence="2" id="KW-0732">Signal</keyword>
<dbReference type="Pfam" id="PF13343">
    <property type="entry name" value="SBP_bac_6"/>
    <property type="match status" value="1"/>
</dbReference>
<dbReference type="Gene3D" id="3.40.190.10">
    <property type="entry name" value="Periplasmic binding protein-like II"/>
    <property type="match status" value="2"/>
</dbReference>
<protein>
    <submittedName>
        <fullName evidence="3">Fe(3+) ABC transporter substrate-binding protein</fullName>
    </submittedName>
</protein>
<reference evidence="3 4" key="1">
    <citation type="submission" date="2023-11" db="EMBL/GenBank/DDBJ databases">
        <title>Arctic aerobic anoxygenic photoheterotroph Sediminicoccus rosea KRV36 adapts its photosynthesis to long days of polar summer.</title>
        <authorList>
            <person name="Tomasch J."/>
            <person name="Kopejtka K."/>
            <person name="Bily T."/>
            <person name="Gardiner A.T."/>
            <person name="Gardian Z."/>
            <person name="Shivaramu S."/>
            <person name="Koblizek M."/>
            <person name="Engelhardt F."/>
            <person name="Kaftan D."/>
        </authorList>
    </citation>
    <scope>NUCLEOTIDE SEQUENCE [LARGE SCALE GENOMIC DNA]</scope>
    <source>
        <strain evidence="3 4">R-30</strain>
    </source>
</reference>
<dbReference type="EMBL" id="CP137852">
    <property type="protein sequence ID" value="WPB87300.1"/>
    <property type="molecule type" value="Genomic_DNA"/>
</dbReference>
<gene>
    <name evidence="3" type="ORF">R9Z33_10540</name>
</gene>
<organism evidence="3 4">
    <name type="scientific">Sediminicoccus rosea</name>
    <dbReference type="NCBI Taxonomy" id="1225128"/>
    <lineage>
        <taxon>Bacteria</taxon>
        <taxon>Pseudomonadati</taxon>
        <taxon>Pseudomonadota</taxon>
        <taxon>Alphaproteobacteria</taxon>
        <taxon>Acetobacterales</taxon>
        <taxon>Roseomonadaceae</taxon>
        <taxon>Sediminicoccus</taxon>
    </lineage>
</organism>
<dbReference type="SUPFAM" id="SSF53850">
    <property type="entry name" value="Periplasmic binding protein-like II"/>
    <property type="match status" value="1"/>
</dbReference>
<dbReference type="PIRSF" id="PIRSF002825">
    <property type="entry name" value="CfbpA"/>
    <property type="match status" value="1"/>
</dbReference>
<comment type="similarity">
    <text evidence="1">Belongs to the bacterial solute-binding protein 1 family.</text>
</comment>
<evidence type="ECO:0000313" key="4">
    <source>
        <dbReference type="Proteomes" id="UP001305521"/>
    </source>
</evidence>
<proteinExistence type="inferred from homology"/>
<sequence>MHRRSLLAATTASLAALGAPAVLRAQERVLSLYSSRHYDTDRELYDGFTRQSGIRIRLIEANADQLLERIRSEGANSPADVLITVDAGRLARAQEAGVLQRTASTVLQSRIPAHLRDPEGHWFGFSMRARVVMYDKTIGLPAGLARYEDLAKPEYRGMVVTRSSGNIYSIGWTASMLAANGAEATEAWARGIAANLARPPSGGDTDQIRAVAAGQGRLAISNTYYLGNLARSQRAEDRAVAEKMAVLFPNQGDRGTHVNISGAGVVRTAPNREAAVAFLEYLSGQAAQTIFADGNSEYPVVADAQPSAFLRGLGAFKQDQLNAARIGALSPEALRIMQRAGWR</sequence>
<evidence type="ECO:0000313" key="3">
    <source>
        <dbReference type="EMBL" id="WPB87300.1"/>
    </source>
</evidence>
<dbReference type="CDD" id="cd13542">
    <property type="entry name" value="PBP2_FutA1_ilke"/>
    <property type="match status" value="1"/>
</dbReference>
<accession>A0ABZ0PNJ3</accession>
<keyword evidence="4" id="KW-1185">Reference proteome</keyword>
<dbReference type="PANTHER" id="PTHR30006">
    <property type="entry name" value="THIAMINE-BINDING PERIPLASMIC PROTEIN-RELATED"/>
    <property type="match status" value="1"/>
</dbReference>
<evidence type="ECO:0000256" key="1">
    <source>
        <dbReference type="ARBA" id="ARBA00008520"/>
    </source>
</evidence>
<dbReference type="Proteomes" id="UP001305521">
    <property type="component" value="Chromosome"/>
</dbReference>
<dbReference type="RefSeq" id="WP_318651253.1">
    <property type="nucleotide sequence ID" value="NZ_CP137852.1"/>
</dbReference>
<evidence type="ECO:0000256" key="2">
    <source>
        <dbReference type="ARBA" id="ARBA00022729"/>
    </source>
</evidence>